<dbReference type="NCBIfam" id="TIGR00177">
    <property type="entry name" value="molyb_syn"/>
    <property type="match status" value="1"/>
</dbReference>
<dbReference type="AlphaFoldDB" id="A0A938BRM9"/>
<dbReference type="Gene3D" id="3.40.980.10">
    <property type="entry name" value="MoaB/Mog-like domain"/>
    <property type="match status" value="1"/>
</dbReference>
<dbReference type="SUPFAM" id="SSF53218">
    <property type="entry name" value="Molybdenum cofactor biosynthesis proteins"/>
    <property type="match status" value="1"/>
</dbReference>
<name>A0A938BRM9_UNCEI</name>
<dbReference type="PANTHER" id="PTHR43764:SF1">
    <property type="entry name" value="MOLYBDOPTERIN MOLYBDOTRANSFERASE"/>
    <property type="match status" value="1"/>
</dbReference>
<dbReference type="CDD" id="cd00886">
    <property type="entry name" value="MogA_MoaB"/>
    <property type="match status" value="1"/>
</dbReference>
<dbReference type="GO" id="GO:0030170">
    <property type="term" value="F:pyridoxal phosphate binding"/>
    <property type="evidence" value="ECO:0007669"/>
    <property type="project" value="InterPro"/>
</dbReference>
<feature type="domain" description="MOSC" evidence="4">
    <location>
        <begin position="1"/>
        <end position="25"/>
    </location>
</feature>
<feature type="region of interest" description="Disordered" evidence="3">
    <location>
        <begin position="16"/>
        <end position="53"/>
    </location>
</feature>
<dbReference type="InterPro" id="IPR051920">
    <property type="entry name" value="MPT_Adenylyltrnsfr/MoaC-Rel"/>
</dbReference>
<dbReference type="InterPro" id="IPR036425">
    <property type="entry name" value="MoaB/Mog-like_dom_sf"/>
</dbReference>
<keyword evidence="2" id="KW-0501">Molybdenum cofactor biosynthesis</keyword>
<dbReference type="InterPro" id="IPR005302">
    <property type="entry name" value="MoCF_Sase_C"/>
</dbReference>
<dbReference type="InterPro" id="IPR001453">
    <property type="entry name" value="MoaB/Mog_dom"/>
</dbReference>
<dbReference type="PANTHER" id="PTHR43764">
    <property type="entry name" value="MOLYBDENUM COFACTOR BIOSYNTHESIS"/>
    <property type="match status" value="1"/>
</dbReference>
<dbReference type="EMBL" id="VGIY01000236">
    <property type="protein sequence ID" value="MBM3318001.1"/>
    <property type="molecule type" value="Genomic_DNA"/>
</dbReference>
<sequence>MPTEGIFARVLRGGRVRPGDPIERLDEGRGGEGPARAAADAATPAGAETAAAATATPPATAHASAAATAPSAAPATAPAARCYRAALVVLSDSRAAGSRPDGVVPACGERLVGTPFELADARIIPDDEAGIVAALRELSARGDIDLVLTAGGTGLAPRDRTPEATRAVIEREAPGIAELLRRDGLARTPRAALTRGIAGTAGATLIVNLPGSPRAVREGLETLLPILPHALDTMLGRAGECAREDRAPGAPSGEPART</sequence>
<evidence type="ECO:0000259" key="4">
    <source>
        <dbReference type="PROSITE" id="PS51340"/>
    </source>
</evidence>
<comment type="caution">
    <text evidence="5">The sequence shown here is derived from an EMBL/GenBank/DDBJ whole genome shotgun (WGS) entry which is preliminary data.</text>
</comment>
<dbReference type="GO" id="GO:0006777">
    <property type="term" value="P:Mo-molybdopterin cofactor biosynthetic process"/>
    <property type="evidence" value="ECO:0007669"/>
    <property type="project" value="UniProtKB-KW"/>
</dbReference>
<dbReference type="GO" id="GO:0030151">
    <property type="term" value="F:molybdenum ion binding"/>
    <property type="evidence" value="ECO:0007669"/>
    <property type="project" value="InterPro"/>
</dbReference>
<evidence type="ECO:0000256" key="3">
    <source>
        <dbReference type="SAM" id="MobiDB-lite"/>
    </source>
</evidence>
<evidence type="ECO:0000256" key="2">
    <source>
        <dbReference type="ARBA" id="ARBA00023150"/>
    </source>
</evidence>
<comment type="pathway">
    <text evidence="1">Cofactor biosynthesis; molybdopterin biosynthesis.</text>
</comment>
<accession>A0A938BRM9</accession>
<evidence type="ECO:0000313" key="6">
    <source>
        <dbReference type="Proteomes" id="UP000748308"/>
    </source>
</evidence>
<reference evidence="5" key="1">
    <citation type="submission" date="2019-03" db="EMBL/GenBank/DDBJ databases">
        <title>Lake Tanganyika Metagenome-Assembled Genomes (MAGs).</title>
        <authorList>
            <person name="Tran P."/>
        </authorList>
    </citation>
    <scope>NUCLEOTIDE SEQUENCE</scope>
    <source>
        <strain evidence="5">M_DeepCast_400m_m2_100</strain>
    </source>
</reference>
<dbReference type="PROSITE" id="PS51340">
    <property type="entry name" value="MOSC"/>
    <property type="match status" value="1"/>
</dbReference>
<organism evidence="5 6">
    <name type="scientific">Eiseniibacteriota bacterium</name>
    <dbReference type="NCBI Taxonomy" id="2212470"/>
    <lineage>
        <taxon>Bacteria</taxon>
        <taxon>Candidatus Eiseniibacteriota</taxon>
    </lineage>
</organism>
<dbReference type="Proteomes" id="UP000748308">
    <property type="component" value="Unassembled WGS sequence"/>
</dbReference>
<dbReference type="Pfam" id="PF00994">
    <property type="entry name" value="MoCF_biosynth"/>
    <property type="match status" value="1"/>
</dbReference>
<gene>
    <name evidence="5" type="ORF">FJY75_09135</name>
</gene>
<evidence type="ECO:0000256" key="1">
    <source>
        <dbReference type="ARBA" id="ARBA00005046"/>
    </source>
</evidence>
<feature type="compositionally biased region" description="Basic and acidic residues" evidence="3">
    <location>
        <begin position="17"/>
        <end position="30"/>
    </location>
</feature>
<feature type="compositionally biased region" description="Low complexity" evidence="3">
    <location>
        <begin position="34"/>
        <end position="53"/>
    </location>
</feature>
<protein>
    <recommendedName>
        <fullName evidence="4">MOSC domain-containing protein</fullName>
    </recommendedName>
</protein>
<feature type="non-terminal residue" evidence="5">
    <location>
        <position position="258"/>
    </location>
</feature>
<dbReference type="GO" id="GO:0003824">
    <property type="term" value="F:catalytic activity"/>
    <property type="evidence" value="ECO:0007669"/>
    <property type="project" value="InterPro"/>
</dbReference>
<dbReference type="SMART" id="SM00852">
    <property type="entry name" value="MoCF_biosynth"/>
    <property type="match status" value="1"/>
</dbReference>
<evidence type="ECO:0000313" key="5">
    <source>
        <dbReference type="EMBL" id="MBM3318001.1"/>
    </source>
</evidence>
<proteinExistence type="predicted"/>